<evidence type="ECO:0000313" key="7">
    <source>
        <dbReference type="EMBL" id="KAK4886385.1"/>
    </source>
</evidence>
<reference evidence="8" key="1">
    <citation type="submission" date="2023-01" db="EMBL/GenBank/DDBJ databases">
        <title>Key to firefly adult light organ development and bioluminescence: homeobox transcription factors regulate luciferase expression and transportation to peroxisome.</title>
        <authorList>
            <person name="Fu X."/>
        </authorList>
    </citation>
    <scope>NUCLEOTIDE SEQUENCE [LARGE SCALE GENOMIC DNA]</scope>
</reference>
<keyword evidence="2" id="KW-0479">Metal-binding</keyword>
<keyword evidence="4" id="KW-0862">Zinc</keyword>
<proteinExistence type="predicted"/>
<dbReference type="Proteomes" id="UP001353858">
    <property type="component" value="Unassembled WGS sequence"/>
</dbReference>
<sequence length="504" mass="57867">MIIAPSSRIVQDRRAYVVFWFGDSTISKVLASNILPFAANYRVVYDSAAYRKPWLIAVNATVHELLGKTGIKKKELHKWAYSNILHLSERINEIPQWIKNVLSKNKTSFENLATVTIEELMSCNTPIPCITRLEPSSDQQKFLDKCKTKKAGLYGYCLSCYSSHVEEEHPFFVGHLCIPCLEDFKSVINHKKTFTSLRYCAVCADTVNASIVCPNELCSKAYCKKCIKYLSKAATMEDLLKNKRFRCFLCTNQINKTKFGMLTPRLDFKNKVRNLFENNSYLLVNYPVLGKPITVLSIDDLQRIGLKALKELNIPIQMYYVVNSFSTNLNDSEVRNLGNYKEITAKVLESIGPIHLVIIGTRSICDSKNIRIGGFYDFFRIINLIKSCCCQEFFWFFEAPALLDINWKIIADRFLQCKPIKLNGPEKRLFWGNLLTLSNTKYMSFRNKYGSTNSDTSSDSEPVRVSSGNYGFLSAEELFLIHNNQWDLEFFKSLLGFLSDFYNE</sequence>
<protein>
    <recommendedName>
        <fullName evidence="6">PHD-type domain-containing protein</fullName>
    </recommendedName>
</protein>
<dbReference type="InterPro" id="IPR025766">
    <property type="entry name" value="ADD"/>
</dbReference>
<dbReference type="InterPro" id="IPR040552">
    <property type="entry name" value="DNMT3_ADD_GATA1-like"/>
</dbReference>
<dbReference type="EMBL" id="JARPUR010000001">
    <property type="protein sequence ID" value="KAK4886385.1"/>
    <property type="molecule type" value="Genomic_DNA"/>
</dbReference>
<evidence type="ECO:0000256" key="2">
    <source>
        <dbReference type="ARBA" id="ARBA00022723"/>
    </source>
</evidence>
<comment type="subcellular location">
    <subcellularLocation>
        <location evidence="1">Nucleus</location>
    </subcellularLocation>
</comment>
<dbReference type="PANTHER" id="PTHR23068">
    <property type="entry name" value="DNA CYTOSINE-5- -METHYLTRANSFERASE 3-RELATED"/>
    <property type="match status" value="1"/>
</dbReference>
<keyword evidence="5" id="KW-0539">Nucleus</keyword>
<feature type="domain" description="PHD-type" evidence="6">
    <location>
        <begin position="145"/>
        <end position="281"/>
    </location>
</feature>
<evidence type="ECO:0000256" key="3">
    <source>
        <dbReference type="ARBA" id="ARBA00022771"/>
    </source>
</evidence>
<keyword evidence="3" id="KW-0863">Zinc-finger</keyword>
<dbReference type="PANTHER" id="PTHR23068:SF25">
    <property type="entry name" value="DNA (CYTOSINE-5)-METHYLTRANSFERASE DRM2"/>
    <property type="match status" value="1"/>
</dbReference>
<name>A0AAN7QB76_9COLE</name>
<accession>A0AAN7QB76</accession>
<dbReference type="InterPro" id="IPR050390">
    <property type="entry name" value="C5-Methyltransferase"/>
</dbReference>
<dbReference type="Pfam" id="PF17980">
    <property type="entry name" value="ADD_DNMT3"/>
    <property type="match status" value="1"/>
</dbReference>
<gene>
    <name evidence="7" type="ORF">RN001_002656</name>
</gene>
<evidence type="ECO:0000256" key="1">
    <source>
        <dbReference type="ARBA" id="ARBA00004123"/>
    </source>
</evidence>
<evidence type="ECO:0000259" key="6">
    <source>
        <dbReference type="PROSITE" id="PS51533"/>
    </source>
</evidence>
<dbReference type="PROSITE" id="PS51533">
    <property type="entry name" value="ADD"/>
    <property type="match status" value="1"/>
</dbReference>
<evidence type="ECO:0000313" key="8">
    <source>
        <dbReference type="Proteomes" id="UP001353858"/>
    </source>
</evidence>
<comment type="caution">
    <text evidence="7">The sequence shown here is derived from an EMBL/GenBank/DDBJ whole genome shotgun (WGS) entry which is preliminary data.</text>
</comment>
<evidence type="ECO:0000256" key="5">
    <source>
        <dbReference type="ARBA" id="ARBA00023242"/>
    </source>
</evidence>
<dbReference type="Gene3D" id="3.40.50.150">
    <property type="entry name" value="Vaccinia Virus protein VP39"/>
    <property type="match status" value="1"/>
</dbReference>
<organism evidence="7 8">
    <name type="scientific">Aquatica leii</name>
    <dbReference type="NCBI Taxonomy" id="1421715"/>
    <lineage>
        <taxon>Eukaryota</taxon>
        <taxon>Metazoa</taxon>
        <taxon>Ecdysozoa</taxon>
        <taxon>Arthropoda</taxon>
        <taxon>Hexapoda</taxon>
        <taxon>Insecta</taxon>
        <taxon>Pterygota</taxon>
        <taxon>Neoptera</taxon>
        <taxon>Endopterygota</taxon>
        <taxon>Coleoptera</taxon>
        <taxon>Polyphaga</taxon>
        <taxon>Elateriformia</taxon>
        <taxon>Elateroidea</taxon>
        <taxon>Lampyridae</taxon>
        <taxon>Luciolinae</taxon>
        <taxon>Aquatica</taxon>
    </lineage>
</organism>
<evidence type="ECO:0000256" key="4">
    <source>
        <dbReference type="ARBA" id="ARBA00022833"/>
    </source>
</evidence>
<keyword evidence="8" id="KW-1185">Reference proteome</keyword>
<dbReference type="GO" id="GO:0005634">
    <property type="term" value="C:nucleus"/>
    <property type="evidence" value="ECO:0007669"/>
    <property type="project" value="UniProtKB-SubCell"/>
</dbReference>
<dbReference type="InterPro" id="IPR029063">
    <property type="entry name" value="SAM-dependent_MTases_sf"/>
</dbReference>
<dbReference type="GO" id="GO:0008270">
    <property type="term" value="F:zinc ion binding"/>
    <property type="evidence" value="ECO:0007669"/>
    <property type="project" value="UniProtKB-KW"/>
</dbReference>
<dbReference type="AlphaFoldDB" id="A0AAN7QB76"/>